<organism evidence="1 2">
    <name type="scientific">Mycolicibacter senuensis</name>
    <dbReference type="NCBI Taxonomy" id="386913"/>
    <lineage>
        <taxon>Bacteria</taxon>
        <taxon>Bacillati</taxon>
        <taxon>Actinomycetota</taxon>
        <taxon>Actinomycetes</taxon>
        <taxon>Mycobacteriales</taxon>
        <taxon>Mycobacteriaceae</taxon>
        <taxon>Mycolicibacter</taxon>
    </lineage>
</organism>
<dbReference type="EMBL" id="BLKV01000002">
    <property type="protein sequence ID" value="GFG72192.1"/>
    <property type="molecule type" value="Genomic_DNA"/>
</dbReference>
<protein>
    <submittedName>
        <fullName evidence="1">Uncharacterized protein</fullName>
    </submittedName>
</protein>
<sequence>MLAGGTDRDVGELGDELRDFRRATNASFSALREDVVDMRREMTGGFSEVTTGFAEIRAKFDLAAAGQQHIAELIQQVIDVQGGASPA</sequence>
<evidence type="ECO:0000313" key="2">
    <source>
        <dbReference type="Proteomes" id="UP000465263"/>
    </source>
</evidence>
<evidence type="ECO:0000313" key="1">
    <source>
        <dbReference type="EMBL" id="GFG72192.1"/>
    </source>
</evidence>
<keyword evidence="2" id="KW-1185">Reference proteome</keyword>
<gene>
    <name evidence="1" type="ORF">MSEN_39120</name>
</gene>
<dbReference type="Proteomes" id="UP000465263">
    <property type="component" value="Unassembled WGS sequence"/>
</dbReference>
<dbReference type="AlphaFoldDB" id="A0A7I9XQB9"/>
<accession>A0A7I9XQB9</accession>
<reference evidence="1 2" key="1">
    <citation type="journal article" date="2019" name="Emerg. Microbes Infect.">
        <title>Comprehensive subspecies identification of 175 nontuberculous mycobacteria species based on 7547 genomic profiles.</title>
        <authorList>
            <person name="Matsumoto Y."/>
            <person name="Kinjo T."/>
            <person name="Motooka D."/>
            <person name="Nabeya D."/>
            <person name="Jung N."/>
            <person name="Uechi K."/>
            <person name="Horii T."/>
            <person name="Iida T."/>
            <person name="Fujita J."/>
            <person name="Nakamura S."/>
        </authorList>
    </citation>
    <scope>NUCLEOTIDE SEQUENCE [LARGE SCALE GENOMIC DNA]</scope>
    <source>
        <strain evidence="1 2">JCM 16017</strain>
    </source>
</reference>
<proteinExistence type="predicted"/>
<comment type="caution">
    <text evidence="1">The sequence shown here is derived from an EMBL/GenBank/DDBJ whole genome shotgun (WGS) entry which is preliminary data.</text>
</comment>
<name>A0A7I9XQB9_9MYCO</name>